<dbReference type="Proteomes" id="UP000019384">
    <property type="component" value="Unassembled WGS sequence"/>
</dbReference>
<feature type="compositionally biased region" description="Polar residues" evidence="2">
    <location>
        <begin position="426"/>
        <end position="438"/>
    </location>
</feature>
<gene>
    <name evidence="4" type="ORF">KUCA_T00000158001</name>
</gene>
<feature type="domain" description="GATA-type" evidence="3">
    <location>
        <begin position="472"/>
        <end position="512"/>
    </location>
</feature>
<protein>
    <recommendedName>
        <fullName evidence="3">GATA-type domain-containing protein</fullName>
    </recommendedName>
</protein>
<dbReference type="HOGENOM" id="CLU_477393_0_0_1"/>
<sequence length="571" mass="63414">MSILAATHLTSHLSSHNCYQQHGRSQSDQTDRRSRSGISSTMDLPSSRKHSSNSKFPVFFAESHSLISGKKNVAMVRSLPLVSSSKRAREDDEEDNTVVETSFCAKRARSAPTSPINRSSADTTLVEDLRLNNDIIITSTSTPKKPSGMMTPPPSDPLGMDQSPLQDNGSGTSLSTPMSSPKTTKLPPIRVRPIIRPSVKPVSIIENSSLYFPDTSYSYFSGRTTLPRGFLESNVREAREDNNDEWRETMVHSLRANDGQKFREFKDFCLQSNKQTDTSAATTNFTGQDEQPRVSFDSKVSSKATQERPRLAQLIDRRLLRNESATEGFYNTSNIVNFPFVNNYTYQSHDYLKDLEMLSTTAAHNMPHGYTPSQSFVPQIPPVSQPILPHNQVQHLPSQFVASRAVPLSTILSETRTASPPPQTPRVYNQHVTPLSSPKRNHEHMGSPTRFVTSPKMGSGSPSTTKQHSSPTSSTRVCISCQSNQSPCWRPSWSVVEGQLCNSCGLRYKKTGARCLNRKCLRIPAKGEWSFMKSKGKTNAILYDDEGVKTGSMLAYKCLHCDGVVEVEEGR</sequence>
<dbReference type="OrthoDB" id="2162994at2759"/>
<feature type="region of interest" description="Disordered" evidence="2">
    <location>
        <begin position="14"/>
        <end position="53"/>
    </location>
</feature>
<reference evidence="4" key="1">
    <citation type="submission" date="2013-12" db="EMBL/GenBank/DDBJ databases">
        <authorList>
            <person name="Genoscope - CEA"/>
        </authorList>
    </citation>
    <scope>NUCLEOTIDE SEQUENCE</scope>
    <source>
        <strain evidence="4">CBS 1993</strain>
    </source>
</reference>
<dbReference type="Pfam" id="PF00320">
    <property type="entry name" value="GATA"/>
    <property type="match status" value="1"/>
</dbReference>
<dbReference type="InterPro" id="IPR000679">
    <property type="entry name" value="Znf_GATA"/>
</dbReference>
<dbReference type="PROSITE" id="PS50114">
    <property type="entry name" value="GATA_ZN_FINGER_2"/>
    <property type="match status" value="1"/>
</dbReference>
<feature type="compositionally biased region" description="Polar residues" evidence="2">
    <location>
        <begin position="460"/>
        <end position="473"/>
    </location>
</feature>
<dbReference type="GeneID" id="34517603"/>
<dbReference type="GO" id="GO:0008270">
    <property type="term" value="F:zinc ion binding"/>
    <property type="evidence" value="ECO:0007669"/>
    <property type="project" value="UniProtKB-KW"/>
</dbReference>
<dbReference type="SMART" id="SM00401">
    <property type="entry name" value="ZnF_GATA"/>
    <property type="match status" value="1"/>
</dbReference>
<organism evidence="4 5">
    <name type="scientific">Kuraishia capsulata CBS 1993</name>
    <dbReference type="NCBI Taxonomy" id="1382522"/>
    <lineage>
        <taxon>Eukaryota</taxon>
        <taxon>Fungi</taxon>
        <taxon>Dikarya</taxon>
        <taxon>Ascomycota</taxon>
        <taxon>Saccharomycotina</taxon>
        <taxon>Pichiomycetes</taxon>
        <taxon>Pichiales</taxon>
        <taxon>Pichiaceae</taxon>
        <taxon>Kuraishia</taxon>
    </lineage>
</organism>
<reference evidence="4" key="2">
    <citation type="submission" date="2014-02" db="EMBL/GenBank/DDBJ databases">
        <title>Complete DNA sequence of /Kuraishia capsulata/ illustrates novel genomic features among budding yeasts (/Saccharomycotina/).</title>
        <authorList>
            <person name="Morales L."/>
            <person name="Noel B."/>
            <person name="Porcel B."/>
            <person name="Marcet-Houben M."/>
            <person name="Hullo M-F."/>
            <person name="Sacerdot C."/>
            <person name="Tekaia F."/>
            <person name="Leh-Louis V."/>
            <person name="Despons L."/>
            <person name="Khanna V."/>
            <person name="Aury J-M."/>
            <person name="Barbe V."/>
            <person name="Couloux A."/>
            <person name="Labadie K."/>
            <person name="Pelletier E."/>
            <person name="Souciet J-L."/>
            <person name="Boekhout T."/>
            <person name="Gabaldon T."/>
            <person name="Wincker P."/>
            <person name="Dujon B."/>
        </authorList>
    </citation>
    <scope>NUCLEOTIDE SEQUENCE</scope>
    <source>
        <strain evidence="4">CBS 1993</strain>
    </source>
</reference>
<evidence type="ECO:0000313" key="5">
    <source>
        <dbReference type="Proteomes" id="UP000019384"/>
    </source>
</evidence>
<dbReference type="GO" id="GO:0006355">
    <property type="term" value="P:regulation of DNA-templated transcription"/>
    <property type="evidence" value="ECO:0007669"/>
    <property type="project" value="InterPro"/>
</dbReference>
<feature type="compositionally biased region" description="Polar residues" evidence="2">
    <location>
        <begin position="277"/>
        <end position="289"/>
    </location>
</feature>
<dbReference type="CDD" id="cd00202">
    <property type="entry name" value="ZnF_GATA"/>
    <property type="match status" value="1"/>
</dbReference>
<name>W6MFP9_9ASCO</name>
<dbReference type="Gene3D" id="3.30.50.10">
    <property type="entry name" value="Erythroid Transcription Factor GATA-1, subunit A"/>
    <property type="match status" value="1"/>
</dbReference>
<dbReference type="InterPro" id="IPR013088">
    <property type="entry name" value="Znf_NHR/GATA"/>
</dbReference>
<dbReference type="AlphaFoldDB" id="W6MFP9"/>
<dbReference type="RefSeq" id="XP_022456215.1">
    <property type="nucleotide sequence ID" value="XM_022604669.1"/>
</dbReference>
<evidence type="ECO:0000256" key="1">
    <source>
        <dbReference type="PROSITE-ProRule" id="PRU00094"/>
    </source>
</evidence>
<dbReference type="SUPFAM" id="SSF57716">
    <property type="entry name" value="Glucocorticoid receptor-like (DNA-binding domain)"/>
    <property type="match status" value="1"/>
</dbReference>
<dbReference type="GO" id="GO:0043565">
    <property type="term" value="F:sequence-specific DNA binding"/>
    <property type="evidence" value="ECO:0007669"/>
    <property type="project" value="InterPro"/>
</dbReference>
<dbReference type="EMBL" id="HG793125">
    <property type="protein sequence ID" value="CDK24198.1"/>
    <property type="molecule type" value="Genomic_DNA"/>
</dbReference>
<evidence type="ECO:0000256" key="2">
    <source>
        <dbReference type="SAM" id="MobiDB-lite"/>
    </source>
</evidence>
<proteinExistence type="predicted"/>
<accession>W6MFP9</accession>
<feature type="compositionally biased region" description="Polar residues" evidence="2">
    <location>
        <begin position="14"/>
        <end position="23"/>
    </location>
</feature>
<feature type="region of interest" description="Disordered" evidence="2">
    <location>
        <begin position="277"/>
        <end position="302"/>
    </location>
</feature>
<dbReference type="STRING" id="1382522.W6MFP9"/>
<keyword evidence="1" id="KW-0479">Metal-binding</keyword>
<feature type="compositionally biased region" description="Polar residues" evidence="2">
    <location>
        <begin position="163"/>
        <end position="183"/>
    </location>
</feature>
<evidence type="ECO:0000313" key="4">
    <source>
        <dbReference type="EMBL" id="CDK24198.1"/>
    </source>
</evidence>
<feature type="region of interest" description="Disordered" evidence="2">
    <location>
        <begin position="138"/>
        <end position="186"/>
    </location>
</feature>
<keyword evidence="1" id="KW-0862">Zinc</keyword>
<feature type="region of interest" description="Disordered" evidence="2">
    <location>
        <begin position="415"/>
        <end position="473"/>
    </location>
</feature>
<keyword evidence="5" id="KW-1185">Reference proteome</keyword>
<keyword evidence="1" id="KW-0863">Zinc-finger</keyword>
<evidence type="ECO:0000259" key="3">
    <source>
        <dbReference type="PROSITE" id="PS50114"/>
    </source>
</evidence>